<proteinExistence type="predicted"/>
<dbReference type="Pfam" id="PF10341">
    <property type="entry name" value="TPP1"/>
    <property type="match status" value="1"/>
</dbReference>
<dbReference type="AlphaFoldDB" id="A0A067PPZ6"/>
<evidence type="ECO:0000256" key="4">
    <source>
        <dbReference type="ARBA" id="ARBA00022895"/>
    </source>
</evidence>
<dbReference type="InterPro" id="IPR019437">
    <property type="entry name" value="TPP1/Est3"/>
</dbReference>
<sequence>MADTIRLPWVYDYLVTVGQTYGGNLSNVPTQAKKKKVQLIEFLTYQEGEEDSNIWAIISDKTNTIPVRFSATALSEYRRHQRRWP</sequence>
<dbReference type="OrthoDB" id="3144405at2759"/>
<evidence type="ECO:0000259" key="6">
    <source>
        <dbReference type="Pfam" id="PF10341"/>
    </source>
</evidence>
<dbReference type="InParanoid" id="A0A067PPZ6"/>
<dbReference type="GO" id="GO:0005697">
    <property type="term" value="C:telomerase holoenzyme complex"/>
    <property type="evidence" value="ECO:0007669"/>
    <property type="project" value="InterPro"/>
</dbReference>
<protein>
    <recommendedName>
        <fullName evidence="6">Shelterin complex subunit TPP1/Est3 domain-containing protein</fullName>
    </recommendedName>
</protein>
<comment type="subcellular location">
    <subcellularLocation>
        <location evidence="2">Chromosome</location>
        <location evidence="2">Telomere</location>
    </subcellularLocation>
    <subcellularLocation>
        <location evidence="1">Nucleus</location>
    </subcellularLocation>
</comment>
<keyword evidence="5" id="KW-0539">Nucleus</keyword>
<keyword evidence="8" id="KW-1185">Reference proteome</keyword>
<reference evidence="8" key="1">
    <citation type="journal article" date="2014" name="Proc. Natl. Acad. Sci. U.S.A.">
        <title>Extensive sampling of basidiomycete genomes demonstrates inadequacy of the white-rot/brown-rot paradigm for wood decay fungi.</title>
        <authorList>
            <person name="Riley R."/>
            <person name="Salamov A.A."/>
            <person name="Brown D.W."/>
            <person name="Nagy L.G."/>
            <person name="Floudas D."/>
            <person name="Held B.W."/>
            <person name="Levasseur A."/>
            <person name="Lombard V."/>
            <person name="Morin E."/>
            <person name="Otillar R."/>
            <person name="Lindquist E.A."/>
            <person name="Sun H."/>
            <person name="LaButti K.M."/>
            <person name="Schmutz J."/>
            <person name="Jabbour D."/>
            <person name="Luo H."/>
            <person name="Baker S.E."/>
            <person name="Pisabarro A.G."/>
            <person name="Walton J.D."/>
            <person name="Blanchette R.A."/>
            <person name="Henrissat B."/>
            <person name="Martin F."/>
            <person name="Cullen D."/>
            <person name="Hibbett D.S."/>
            <person name="Grigoriev I.V."/>
        </authorList>
    </citation>
    <scope>NUCLEOTIDE SEQUENCE [LARGE SCALE GENOMIC DNA]</scope>
    <source>
        <strain evidence="8">MUCL 33604</strain>
    </source>
</reference>
<keyword evidence="3" id="KW-0158">Chromosome</keyword>
<dbReference type="EMBL" id="KL197724">
    <property type="protein sequence ID" value="KDQ55880.1"/>
    <property type="molecule type" value="Genomic_DNA"/>
</dbReference>
<keyword evidence="4" id="KW-0779">Telomere</keyword>
<dbReference type="GO" id="GO:0007004">
    <property type="term" value="P:telomere maintenance via telomerase"/>
    <property type="evidence" value="ECO:0007669"/>
    <property type="project" value="InterPro"/>
</dbReference>
<dbReference type="GO" id="GO:0042162">
    <property type="term" value="F:telomeric DNA binding"/>
    <property type="evidence" value="ECO:0007669"/>
    <property type="project" value="InterPro"/>
</dbReference>
<evidence type="ECO:0000256" key="1">
    <source>
        <dbReference type="ARBA" id="ARBA00004123"/>
    </source>
</evidence>
<dbReference type="HOGENOM" id="CLU_2512938_0_0_1"/>
<accession>A0A067PPZ6</accession>
<dbReference type="Proteomes" id="UP000027265">
    <property type="component" value="Unassembled WGS sequence"/>
</dbReference>
<evidence type="ECO:0000256" key="5">
    <source>
        <dbReference type="ARBA" id="ARBA00023242"/>
    </source>
</evidence>
<name>A0A067PPZ6_9AGAM</name>
<gene>
    <name evidence="7" type="ORF">JAAARDRAFT_332246</name>
</gene>
<feature type="domain" description="Shelterin complex subunit TPP1/Est3" evidence="6">
    <location>
        <begin position="28"/>
        <end position="82"/>
    </location>
</feature>
<evidence type="ECO:0000313" key="7">
    <source>
        <dbReference type="EMBL" id="KDQ55880.1"/>
    </source>
</evidence>
<organism evidence="7 8">
    <name type="scientific">Jaapia argillacea MUCL 33604</name>
    <dbReference type="NCBI Taxonomy" id="933084"/>
    <lineage>
        <taxon>Eukaryota</taxon>
        <taxon>Fungi</taxon>
        <taxon>Dikarya</taxon>
        <taxon>Basidiomycota</taxon>
        <taxon>Agaricomycotina</taxon>
        <taxon>Agaricomycetes</taxon>
        <taxon>Agaricomycetidae</taxon>
        <taxon>Jaapiales</taxon>
        <taxon>Jaapiaceae</taxon>
        <taxon>Jaapia</taxon>
    </lineage>
</organism>
<evidence type="ECO:0000256" key="2">
    <source>
        <dbReference type="ARBA" id="ARBA00004574"/>
    </source>
</evidence>
<dbReference type="GO" id="GO:0000781">
    <property type="term" value="C:chromosome, telomeric region"/>
    <property type="evidence" value="ECO:0007669"/>
    <property type="project" value="UniProtKB-SubCell"/>
</dbReference>
<evidence type="ECO:0000313" key="8">
    <source>
        <dbReference type="Proteomes" id="UP000027265"/>
    </source>
</evidence>
<evidence type="ECO:0000256" key="3">
    <source>
        <dbReference type="ARBA" id="ARBA00022454"/>
    </source>
</evidence>